<dbReference type="SUPFAM" id="SSF56003">
    <property type="entry name" value="Molybdenum cofactor-binding domain"/>
    <property type="match status" value="2"/>
</dbReference>
<sequence>MNFFSSIDSAQVVRLMHPEGITNLSRRRFLSFGAGAVVLGALLPDIPRRAFAAVPNAGPVKPGTRVPAFLLIGKDNSVKLLSPFVEGGQGISTGQAQIVGEELDVNPSRFVVECAPPGPDYAVVGGIRMTGGSFSTRSSYDVLRRMGATARDMFIRAAASRLGVAPASLTTEDGVVIHAASGRRVPYGDIAAEALALEPAENVPLRDPATFRYIRKPMPRLDARDKSTGKAIYAIDQKVDGMLYAAVQHAPHLGTEPENLANEAAVKAMPGVHSVHKLPGAVAVTADSWFRARKAVETLEVRWTQPTPTGFGSVAADYSSGGLLAALKASSGSGISAEQAGDVEAAFASATKVIEAEYDAPYLAHAQLEPPSTIARFNADGTLELWMPNQMPELFQLFASQTAGIPQDRVIIHSPILGGFFGRHFTYGPGNPFPQAILLAKATGKPVKVLWSREEEFKRDALRPLSFSRFSAALDKNGKPVAIKVRTVGEGPLGRYFGEAVAGPADSSAVEGLVEKPYAIPNRSMELVKFPHPVTIAFWRSVGHSMNDYFYEGFFDEMADAGGQDPYALRLELLGDTPRHLNLLRTVGELSGGWKRGPYASADGKRARGVSMASPFGSETATIAEVSLADGQVKVHNLWIAFDPGSIVNPAIVKSQVESAAALGLSATLFEELVYADGVRQSSNFDSYPILARDHMPAVHVEIVESGAPMGGVGEPGLPGIGPAVVNAVAALTGNHVRSLPLAKATFGSR</sequence>
<dbReference type="PANTHER" id="PTHR47495">
    <property type="entry name" value="ALDEHYDE DEHYDROGENASE"/>
    <property type="match status" value="1"/>
</dbReference>
<dbReference type="RefSeq" id="WP_213361504.1">
    <property type="nucleotide sequence ID" value="NZ_BSFM01000016.1"/>
</dbReference>
<accession>A0A9W6K0W6</accession>
<dbReference type="PANTHER" id="PTHR47495:SF2">
    <property type="entry name" value="ALDEHYDE DEHYDROGENASE"/>
    <property type="match status" value="1"/>
</dbReference>
<comment type="caution">
    <text evidence="2">The sequence shown here is derived from an EMBL/GenBank/DDBJ whole genome shotgun (WGS) entry which is preliminary data.</text>
</comment>
<dbReference type="Gene3D" id="3.90.1170.50">
    <property type="entry name" value="Aldehyde oxidase/xanthine dehydrogenase, a/b hammerhead"/>
    <property type="match status" value="1"/>
</dbReference>
<keyword evidence="3" id="KW-1185">Reference proteome</keyword>
<evidence type="ECO:0000259" key="1">
    <source>
        <dbReference type="SMART" id="SM01008"/>
    </source>
</evidence>
<dbReference type="PROSITE" id="PS51318">
    <property type="entry name" value="TAT"/>
    <property type="match status" value="1"/>
</dbReference>
<feature type="domain" description="Aldehyde oxidase/xanthine dehydrogenase a/b hammerhead" evidence="1">
    <location>
        <begin position="228"/>
        <end position="307"/>
    </location>
</feature>
<dbReference type="PIRSF" id="PIRSF036389">
    <property type="entry name" value="IOR_B"/>
    <property type="match status" value="1"/>
</dbReference>
<dbReference type="InterPro" id="IPR036856">
    <property type="entry name" value="Ald_Oxase/Xan_DH_a/b_sf"/>
</dbReference>
<dbReference type="SMART" id="SM01008">
    <property type="entry name" value="Ald_Xan_dh_C"/>
    <property type="match status" value="1"/>
</dbReference>
<dbReference type="InterPro" id="IPR006311">
    <property type="entry name" value="TAT_signal"/>
</dbReference>
<reference evidence="2" key="1">
    <citation type="journal article" date="2014" name="Int. J. Syst. Evol. Microbiol.">
        <title>Complete genome sequence of Corynebacterium casei LMG S-19264T (=DSM 44701T), isolated from a smear-ripened cheese.</title>
        <authorList>
            <consortium name="US DOE Joint Genome Institute (JGI-PGF)"/>
            <person name="Walter F."/>
            <person name="Albersmeier A."/>
            <person name="Kalinowski J."/>
            <person name="Ruckert C."/>
        </authorList>
    </citation>
    <scope>NUCLEOTIDE SEQUENCE</scope>
    <source>
        <strain evidence="2">VKM B-2789</strain>
    </source>
</reference>
<dbReference type="InterPro" id="IPR012368">
    <property type="entry name" value="OxRdtase_Mopterin-bd_su_IorB"/>
</dbReference>
<dbReference type="InterPro" id="IPR037165">
    <property type="entry name" value="AldOxase/xan_DH_Mopterin-bd_sf"/>
</dbReference>
<dbReference type="Pfam" id="PF20256">
    <property type="entry name" value="MoCoBD_2"/>
    <property type="match status" value="2"/>
</dbReference>
<dbReference type="InterPro" id="IPR046867">
    <property type="entry name" value="AldOxase/xan_DH_MoCoBD2"/>
</dbReference>
<dbReference type="Gene3D" id="3.30.365.10">
    <property type="entry name" value="Aldehyde oxidase/xanthine dehydrogenase, molybdopterin binding domain"/>
    <property type="match status" value="4"/>
</dbReference>
<evidence type="ECO:0000313" key="3">
    <source>
        <dbReference type="Proteomes" id="UP001143330"/>
    </source>
</evidence>
<dbReference type="AlphaFoldDB" id="A0A9W6K0W6"/>
<proteinExistence type="predicted"/>
<organism evidence="2 3">
    <name type="scientific">Ancylobacter defluvii</name>
    <dbReference type="NCBI Taxonomy" id="1282440"/>
    <lineage>
        <taxon>Bacteria</taxon>
        <taxon>Pseudomonadati</taxon>
        <taxon>Pseudomonadota</taxon>
        <taxon>Alphaproteobacteria</taxon>
        <taxon>Hyphomicrobiales</taxon>
        <taxon>Xanthobacteraceae</taxon>
        <taxon>Ancylobacter</taxon>
    </lineage>
</organism>
<dbReference type="InterPro" id="IPR000674">
    <property type="entry name" value="Ald_Oxase/Xan_DH_a/b"/>
</dbReference>
<dbReference type="Pfam" id="PF02738">
    <property type="entry name" value="MoCoBD_1"/>
    <property type="match status" value="1"/>
</dbReference>
<dbReference type="EMBL" id="BSFM01000016">
    <property type="protein sequence ID" value="GLK85459.1"/>
    <property type="molecule type" value="Genomic_DNA"/>
</dbReference>
<dbReference type="SUPFAM" id="SSF54665">
    <property type="entry name" value="CO dehydrogenase molybdoprotein N-domain-like"/>
    <property type="match status" value="1"/>
</dbReference>
<name>A0A9W6K0W6_9HYPH</name>
<evidence type="ECO:0000313" key="2">
    <source>
        <dbReference type="EMBL" id="GLK85459.1"/>
    </source>
</evidence>
<dbReference type="InterPro" id="IPR008274">
    <property type="entry name" value="AldOxase/xan_DH_MoCoBD1"/>
</dbReference>
<dbReference type="Proteomes" id="UP001143330">
    <property type="component" value="Unassembled WGS sequence"/>
</dbReference>
<reference evidence="2" key="2">
    <citation type="submission" date="2023-01" db="EMBL/GenBank/DDBJ databases">
        <authorList>
            <person name="Sun Q."/>
            <person name="Evtushenko L."/>
        </authorList>
    </citation>
    <scope>NUCLEOTIDE SEQUENCE</scope>
    <source>
        <strain evidence="2">VKM B-2789</strain>
    </source>
</reference>
<gene>
    <name evidence="2" type="ORF">GCM10017653_35290</name>
</gene>
<protein>
    <submittedName>
        <fullName evidence="2">Oxidoreductase</fullName>
    </submittedName>
</protein>
<dbReference type="GO" id="GO:0016491">
    <property type="term" value="F:oxidoreductase activity"/>
    <property type="evidence" value="ECO:0007669"/>
    <property type="project" value="InterPro"/>
</dbReference>
<dbReference type="InterPro" id="IPR052516">
    <property type="entry name" value="N-heterocyclic_Hydroxylase"/>
</dbReference>